<reference evidence="3" key="1">
    <citation type="submission" date="2021-02" db="EMBL/GenBank/DDBJ databases">
        <authorList>
            <person name="Nowell W R."/>
        </authorList>
    </citation>
    <scope>NUCLEOTIDE SEQUENCE</scope>
</reference>
<organism evidence="3 4">
    <name type="scientific">Didymodactylos carnosus</name>
    <dbReference type="NCBI Taxonomy" id="1234261"/>
    <lineage>
        <taxon>Eukaryota</taxon>
        <taxon>Metazoa</taxon>
        <taxon>Spiralia</taxon>
        <taxon>Gnathifera</taxon>
        <taxon>Rotifera</taxon>
        <taxon>Eurotatoria</taxon>
        <taxon>Bdelloidea</taxon>
        <taxon>Philodinida</taxon>
        <taxon>Philodinidae</taxon>
        <taxon>Didymodactylos</taxon>
    </lineage>
</organism>
<dbReference type="InterPro" id="IPR020864">
    <property type="entry name" value="MACPF"/>
</dbReference>
<accession>A0A8S2VXK3</accession>
<evidence type="ECO:0000313" key="2">
    <source>
        <dbReference type="EMBL" id="CAF1606176.1"/>
    </source>
</evidence>
<protein>
    <recommendedName>
        <fullName evidence="1">MACPF domain-containing protein</fullName>
    </recommendedName>
</protein>
<dbReference type="Proteomes" id="UP000677228">
    <property type="component" value="Unassembled WGS sequence"/>
</dbReference>
<dbReference type="EMBL" id="CAJNOK010051839">
    <property type="protein sequence ID" value="CAF1606176.1"/>
    <property type="molecule type" value="Genomic_DNA"/>
</dbReference>
<sequence length="359" mass="40768">TGHNASRASVKLKLFLETARFLRFCGTQIRGYHTANYCNIILRILLEYSKQPFIIPNEVLLKNVSEDENKPTVRIFKTEMDLVNVWTRNADGGYWTGGEFGHAKTVIDLYTKFFTENQATSISQNPVRLYTLTMKFADTPSSLVLNKYAKAAITGLTQVYHEEIYTSFMDVWGTHLAVSTEIGGMKEQQTTLKNCIWSSPYFTGGMSIDEIEKNLKEDLLSQSPCNSYYLSRRKLAIDHLVGGNIEIQDIELWTKTIALDPALLKVIKYIPWYDVISDVNIKKNLRKAMTIRINASNIALMSEVDQITSQRTSLLQRLAQYGVRTNYYGADKPAYEIGDRITLGDTHQCPDGLSKIDLE</sequence>
<evidence type="ECO:0000313" key="4">
    <source>
        <dbReference type="Proteomes" id="UP000682733"/>
    </source>
</evidence>
<name>A0A8S2VXK3_9BILA</name>
<dbReference type="AlphaFoldDB" id="A0A8S2VXK3"/>
<feature type="non-terminal residue" evidence="3">
    <location>
        <position position="359"/>
    </location>
</feature>
<comment type="caution">
    <text evidence="3">The sequence shown here is derived from an EMBL/GenBank/DDBJ whole genome shotgun (WGS) entry which is preliminary data.</text>
</comment>
<dbReference type="EMBL" id="CAJOBA010075841">
    <property type="protein sequence ID" value="CAF4417294.1"/>
    <property type="molecule type" value="Genomic_DNA"/>
</dbReference>
<dbReference type="Proteomes" id="UP000682733">
    <property type="component" value="Unassembled WGS sequence"/>
</dbReference>
<dbReference type="Pfam" id="PF01823">
    <property type="entry name" value="MACPF"/>
    <property type="match status" value="1"/>
</dbReference>
<feature type="domain" description="MACPF" evidence="1">
    <location>
        <begin position="1"/>
        <end position="308"/>
    </location>
</feature>
<evidence type="ECO:0000259" key="1">
    <source>
        <dbReference type="PROSITE" id="PS51412"/>
    </source>
</evidence>
<proteinExistence type="predicted"/>
<feature type="non-terminal residue" evidence="3">
    <location>
        <position position="1"/>
    </location>
</feature>
<gene>
    <name evidence="2" type="ORF">OVA965_LOCUS42389</name>
    <name evidence="3" type="ORF">TMI583_LOCUS44283</name>
</gene>
<dbReference type="PROSITE" id="PS51412">
    <property type="entry name" value="MACPF_2"/>
    <property type="match status" value="1"/>
</dbReference>
<evidence type="ECO:0000313" key="3">
    <source>
        <dbReference type="EMBL" id="CAF4417294.1"/>
    </source>
</evidence>